<dbReference type="PANTHER" id="PTHR35007">
    <property type="entry name" value="INTEGRAL MEMBRANE PROTEIN-RELATED"/>
    <property type="match status" value="1"/>
</dbReference>
<comment type="subcellular location">
    <subcellularLocation>
        <location evidence="1">Cell membrane</location>
        <topology evidence="1">Multi-pass membrane protein</topology>
    </subcellularLocation>
</comment>
<keyword evidence="9" id="KW-1185">Reference proteome</keyword>
<feature type="transmembrane region" description="Helical" evidence="6">
    <location>
        <begin position="258"/>
        <end position="278"/>
    </location>
</feature>
<accession>A0A9W5REB5</accession>
<dbReference type="Gene3D" id="1.20.81.30">
    <property type="entry name" value="Type II secretion system (T2SS), domain F"/>
    <property type="match status" value="1"/>
</dbReference>
<comment type="caution">
    <text evidence="8">The sequence shown here is derived from an EMBL/GenBank/DDBJ whole genome shotgun (WGS) entry which is preliminary data.</text>
</comment>
<dbReference type="InterPro" id="IPR018076">
    <property type="entry name" value="T2SS_GspF_dom"/>
</dbReference>
<organism evidence="8 9">
    <name type="scientific">Gleimia europaea ACS-120-V-Col10b</name>
    <dbReference type="NCBI Taxonomy" id="883069"/>
    <lineage>
        <taxon>Bacteria</taxon>
        <taxon>Bacillati</taxon>
        <taxon>Actinomycetota</taxon>
        <taxon>Actinomycetes</taxon>
        <taxon>Actinomycetales</taxon>
        <taxon>Actinomycetaceae</taxon>
        <taxon>Gleimia</taxon>
    </lineage>
</organism>
<evidence type="ECO:0000256" key="1">
    <source>
        <dbReference type="ARBA" id="ARBA00004651"/>
    </source>
</evidence>
<dbReference type="Pfam" id="PF00482">
    <property type="entry name" value="T2SSF"/>
    <property type="match status" value="1"/>
</dbReference>
<evidence type="ECO:0000256" key="5">
    <source>
        <dbReference type="ARBA" id="ARBA00023136"/>
    </source>
</evidence>
<keyword evidence="2" id="KW-1003">Cell membrane</keyword>
<dbReference type="InterPro" id="IPR042094">
    <property type="entry name" value="T2SS_GspF_sf"/>
</dbReference>
<reference evidence="8 9" key="1">
    <citation type="submission" date="2013-05" db="EMBL/GenBank/DDBJ databases">
        <title>The Genome Sequence of Actinomyces europaeus ACS-120-V-COL10B.</title>
        <authorList>
            <consortium name="The Broad Institute Genomics Platform"/>
            <person name="Earl A."/>
            <person name="Ward D."/>
            <person name="Feldgarden M."/>
            <person name="Gevers D."/>
            <person name="Saerens B."/>
            <person name="Vaneechoutte M."/>
            <person name="Walker B."/>
            <person name="Young S."/>
            <person name="Zeng Q."/>
            <person name="Gargeya S."/>
            <person name="Fitzgerald M."/>
            <person name="Haas B."/>
            <person name="Abouelleil A."/>
            <person name="Allen A.W."/>
            <person name="Alvarado L."/>
            <person name="Arachchi H.M."/>
            <person name="Berlin A.M."/>
            <person name="Chapman S.B."/>
            <person name="Gainer-Dewar J."/>
            <person name="Goldberg J."/>
            <person name="Griggs A."/>
            <person name="Gujja S."/>
            <person name="Hansen M."/>
            <person name="Howarth C."/>
            <person name="Imamovic A."/>
            <person name="Ireland A."/>
            <person name="Larimer J."/>
            <person name="McCowan C."/>
            <person name="Murphy C."/>
            <person name="Pearson M."/>
            <person name="Poon T.W."/>
            <person name="Priest M."/>
            <person name="Roberts A."/>
            <person name="Saif S."/>
            <person name="Shea T."/>
            <person name="Sisk P."/>
            <person name="Sykes S."/>
            <person name="Wortman J."/>
            <person name="Nusbaum C."/>
            <person name="Birren B."/>
        </authorList>
    </citation>
    <scope>NUCLEOTIDE SEQUENCE [LARGE SCALE GENOMIC DNA]</scope>
    <source>
        <strain evidence="8 9">ACS-120-V-Col10b</strain>
    </source>
</reference>
<feature type="domain" description="Type II secretion system protein GspF" evidence="7">
    <location>
        <begin position="152"/>
        <end position="276"/>
    </location>
</feature>
<proteinExistence type="predicted"/>
<gene>
    <name evidence="8" type="ORF">HMPREF9238_00653</name>
</gene>
<evidence type="ECO:0000313" key="8">
    <source>
        <dbReference type="EMBL" id="EPD30898.1"/>
    </source>
</evidence>
<evidence type="ECO:0000256" key="3">
    <source>
        <dbReference type="ARBA" id="ARBA00022692"/>
    </source>
</evidence>
<dbReference type="GO" id="GO:0005886">
    <property type="term" value="C:plasma membrane"/>
    <property type="evidence" value="ECO:0007669"/>
    <property type="project" value="UniProtKB-SubCell"/>
</dbReference>
<protein>
    <recommendedName>
        <fullName evidence="7">Type II secretion system protein GspF domain-containing protein</fullName>
    </recommendedName>
</protein>
<dbReference type="EMBL" id="AGWN01000001">
    <property type="protein sequence ID" value="EPD30898.1"/>
    <property type="molecule type" value="Genomic_DNA"/>
</dbReference>
<dbReference type="AlphaFoldDB" id="A0A9W5REB5"/>
<evidence type="ECO:0000313" key="9">
    <source>
        <dbReference type="Proteomes" id="UP000014387"/>
    </source>
</evidence>
<evidence type="ECO:0000256" key="2">
    <source>
        <dbReference type="ARBA" id="ARBA00022475"/>
    </source>
</evidence>
<keyword evidence="5 6" id="KW-0472">Membrane</keyword>
<evidence type="ECO:0000256" key="6">
    <source>
        <dbReference type="SAM" id="Phobius"/>
    </source>
</evidence>
<dbReference type="RefSeq" id="WP_016444010.1">
    <property type="nucleotide sequence ID" value="NZ_KE150266.1"/>
</dbReference>
<dbReference type="OrthoDB" id="5185234at2"/>
<feature type="transmembrane region" description="Helical" evidence="6">
    <location>
        <begin position="6"/>
        <end position="24"/>
    </location>
</feature>
<feature type="transmembrane region" description="Helical" evidence="6">
    <location>
        <begin position="111"/>
        <end position="129"/>
    </location>
</feature>
<dbReference type="PANTHER" id="PTHR35007:SF2">
    <property type="entry name" value="PILUS ASSEMBLE PROTEIN"/>
    <property type="match status" value="1"/>
</dbReference>
<sequence length="286" mass="31046">MLSWAVLTGCMFGLGMVMMIRAVAASRERLVVRVLASGRNTRSARSRLRWISPLWEKLGSTAVSVTDRLNALSSKSTLERFRLQQFLAGIAGVVIMTLLMFSIAAARPVSVLQWLVMMLIGFVAGAVVYDRVLTIRVNAVSRKVSSQVADAAELLALSVSAGESVPAALRRVQQIVGAELATQLGATLEDIDNGASLTRALAKLRRTTRSPQLGRLLDTLIASMERGAPLATTLREQARDLRDEARRALMEAGGKREVAMLFPVVFIILPVTVVFALYPGLVALRF</sequence>
<evidence type="ECO:0000259" key="7">
    <source>
        <dbReference type="Pfam" id="PF00482"/>
    </source>
</evidence>
<feature type="transmembrane region" description="Helical" evidence="6">
    <location>
        <begin position="86"/>
        <end position="105"/>
    </location>
</feature>
<name>A0A9W5REB5_9ACTO</name>
<evidence type="ECO:0000256" key="4">
    <source>
        <dbReference type="ARBA" id="ARBA00022989"/>
    </source>
</evidence>
<keyword evidence="4 6" id="KW-1133">Transmembrane helix</keyword>
<keyword evidence="3 6" id="KW-0812">Transmembrane</keyword>
<dbReference type="Proteomes" id="UP000014387">
    <property type="component" value="Unassembled WGS sequence"/>
</dbReference>